<keyword evidence="4" id="KW-1185">Reference proteome</keyword>
<dbReference type="SUPFAM" id="SSF53187">
    <property type="entry name" value="Zn-dependent exopeptidases"/>
    <property type="match status" value="1"/>
</dbReference>
<organism evidence="3 4">
    <name type="scientific">Natrinema soli</name>
    <dbReference type="NCBI Taxonomy" id="1930624"/>
    <lineage>
        <taxon>Archaea</taxon>
        <taxon>Methanobacteriati</taxon>
        <taxon>Methanobacteriota</taxon>
        <taxon>Stenosarchaea group</taxon>
        <taxon>Halobacteria</taxon>
        <taxon>Halobacteriales</taxon>
        <taxon>Natrialbaceae</taxon>
        <taxon>Natrinema</taxon>
    </lineage>
</organism>
<accession>A0ABD5SZD3</accession>
<name>A0ABD5SZD3_9EURY</name>
<dbReference type="PROSITE" id="PS00758">
    <property type="entry name" value="ARGE_DAPE_CPG2_1"/>
    <property type="match status" value="1"/>
</dbReference>
<dbReference type="AlphaFoldDB" id="A0ABD5SZD3"/>
<dbReference type="EMBL" id="JBHSWV010000656">
    <property type="protein sequence ID" value="MFC6769002.1"/>
    <property type="molecule type" value="Genomic_DNA"/>
</dbReference>
<protein>
    <submittedName>
        <fullName evidence="3">Acetyl-lysine deacetylase</fullName>
    </submittedName>
</protein>
<keyword evidence="2" id="KW-0862">Zinc</keyword>
<dbReference type="PANTHER" id="PTHR43808">
    <property type="entry name" value="ACETYLORNITHINE DEACETYLASE"/>
    <property type="match status" value="1"/>
</dbReference>
<keyword evidence="1" id="KW-0378">Hydrolase</keyword>
<evidence type="ECO:0000313" key="3">
    <source>
        <dbReference type="EMBL" id="MFC6769002.1"/>
    </source>
</evidence>
<dbReference type="InterPro" id="IPR001261">
    <property type="entry name" value="ArgE/DapE_CS"/>
</dbReference>
<dbReference type="Proteomes" id="UP001596383">
    <property type="component" value="Unassembled WGS sequence"/>
</dbReference>
<feature type="non-terminal residue" evidence="3">
    <location>
        <position position="101"/>
    </location>
</feature>
<comment type="caution">
    <text evidence="3">The sequence shown here is derived from an EMBL/GenBank/DDBJ whole genome shotgun (WGS) entry which is preliminary data.</text>
</comment>
<dbReference type="Gene3D" id="3.40.630.10">
    <property type="entry name" value="Zn peptidases"/>
    <property type="match status" value="1"/>
</dbReference>
<sequence length="101" mass="10896">MNANSSEPTDVTAADARELLVDLVSIPSPTREEREAAKRLVDFFEAHDRAVWIDAVGNVRAPADDAVLLTSHIDTVPGDIPVEVEETGDDEVLWGRGSVDA</sequence>
<evidence type="ECO:0000256" key="1">
    <source>
        <dbReference type="ARBA" id="ARBA00022801"/>
    </source>
</evidence>
<reference evidence="3 4" key="1">
    <citation type="journal article" date="2019" name="Int. J. Syst. Evol. Microbiol.">
        <title>The Global Catalogue of Microorganisms (GCM) 10K type strain sequencing project: providing services to taxonomists for standard genome sequencing and annotation.</title>
        <authorList>
            <consortium name="The Broad Institute Genomics Platform"/>
            <consortium name="The Broad Institute Genome Sequencing Center for Infectious Disease"/>
            <person name="Wu L."/>
            <person name="Ma J."/>
        </authorList>
    </citation>
    <scope>NUCLEOTIDE SEQUENCE [LARGE SCALE GENOMIC DNA]</scope>
    <source>
        <strain evidence="3 4">LMG 29247</strain>
    </source>
</reference>
<dbReference type="PANTHER" id="PTHR43808:SF28">
    <property type="entry name" value="[LYSW]-LYSINE_[LYSW]-ORNITHINE HYDROLASE"/>
    <property type="match status" value="1"/>
</dbReference>
<gene>
    <name evidence="3" type="ORF">ACFQE6_29505</name>
</gene>
<proteinExistence type="predicted"/>
<evidence type="ECO:0000313" key="4">
    <source>
        <dbReference type="Proteomes" id="UP001596383"/>
    </source>
</evidence>
<evidence type="ECO:0000256" key="2">
    <source>
        <dbReference type="ARBA" id="ARBA00022833"/>
    </source>
</evidence>
<dbReference type="InterPro" id="IPR050072">
    <property type="entry name" value="Peptidase_M20A"/>
</dbReference>